<gene>
    <name evidence="6" type="ORF">EYH15_00330</name>
</gene>
<evidence type="ECO:0000313" key="6">
    <source>
        <dbReference type="EMBL" id="HIP83933.1"/>
    </source>
</evidence>
<dbReference type="Gene3D" id="3.40.50.300">
    <property type="entry name" value="P-loop containing nucleotide triphosphate hydrolases"/>
    <property type="match status" value="1"/>
</dbReference>
<evidence type="ECO:0000313" key="7">
    <source>
        <dbReference type="Proteomes" id="UP000643554"/>
    </source>
</evidence>
<dbReference type="SUPFAM" id="SSF52540">
    <property type="entry name" value="P-loop containing nucleoside triphosphate hydrolases"/>
    <property type="match status" value="1"/>
</dbReference>
<evidence type="ECO:0000256" key="1">
    <source>
        <dbReference type="ARBA" id="ARBA00022741"/>
    </source>
</evidence>
<dbReference type="InterPro" id="IPR027417">
    <property type="entry name" value="P-loop_NTPase"/>
</dbReference>
<evidence type="ECO:0000256" key="2">
    <source>
        <dbReference type="ARBA" id="ARBA00022801"/>
    </source>
</evidence>
<dbReference type="InterPro" id="IPR050474">
    <property type="entry name" value="Hel308_SKI2-like"/>
</dbReference>
<dbReference type="PANTHER" id="PTHR47961:SF10">
    <property type="entry name" value="ATP-DEPENDENT DNA HELICASE HEL308"/>
    <property type="match status" value="1"/>
</dbReference>
<dbReference type="EMBL" id="DQUI01000013">
    <property type="protein sequence ID" value="HIP83933.1"/>
    <property type="molecule type" value="Genomic_DNA"/>
</dbReference>
<dbReference type="GO" id="GO:0004386">
    <property type="term" value="F:helicase activity"/>
    <property type="evidence" value="ECO:0007669"/>
    <property type="project" value="UniProtKB-KW"/>
</dbReference>
<dbReference type="PROSITE" id="PS51192">
    <property type="entry name" value="HELICASE_ATP_BIND_1"/>
    <property type="match status" value="1"/>
</dbReference>
<proteinExistence type="predicted"/>
<dbReference type="InterPro" id="IPR011545">
    <property type="entry name" value="DEAD/DEAH_box_helicase_dom"/>
</dbReference>
<name>A0A832ZB65_9EURY</name>
<reference evidence="6" key="1">
    <citation type="journal article" date="2020" name="ISME J.">
        <title>Gammaproteobacteria mediating utilization of methyl-, sulfur- and petroleum organic compounds in deep ocean hydrothermal plumes.</title>
        <authorList>
            <person name="Zhou Z."/>
            <person name="Liu Y."/>
            <person name="Pan J."/>
            <person name="Cron B.R."/>
            <person name="Toner B.M."/>
            <person name="Anantharaman K."/>
            <person name="Breier J.A."/>
            <person name="Dick G.J."/>
            <person name="Li M."/>
        </authorList>
    </citation>
    <scope>NUCLEOTIDE SEQUENCE</scope>
    <source>
        <strain evidence="6">SZUA-1453</strain>
    </source>
</reference>
<organism evidence="6 7">
    <name type="scientific">Methanothermococcus okinawensis</name>
    <dbReference type="NCBI Taxonomy" id="155863"/>
    <lineage>
        <taxon>Archaea</taxon>
        <taxon>Methanobacteriati</taxon>
        <taxon>Methanobacteriota</taxon>
        <taxon>Methanomada group</taxon>
        <taxon>Methanococci</taxon>
        <taxon>Methanococcales</taxon>
        <taxon>Methanococcaceae</taxon>
        <taxon>Methanothermococcus</taxon>
    </lineage>
</organism>
<keyword evidence="3 6" id="KW-0347">Helicase</keyword>
<dbReference type="GO" id="GO:0005524">
    <property type="term" value="F:ATP binding"/>
    <property type="evidence" value="ECO:0007669"/>
    <property type="project" value="UniProtKB-KW"/>
</dbReference>
<sequence length="94" mass="10848">MLERILEILKENGIEELRPPQKKVLERGLLDKGKNFLISIPTASGKTLIGEIALLNHLLEDRDKKGLFIVPLKALASEKYEEFKRKYERYGIKV</sequence>
<keyword evidence="2" id="KW-0378">Hydrolase</keyword>
<feature type="domain" description="Helicase ATP-binding" evidence="5">
    <location>
        <begin position="27"/>
        <end position="94"/>
    </location>
</feature>
<dbReference type="AlphaFoldDB" id="A0A832ZB65"/>
<evidence type="ECO:0000259" key="5">
    <source>
        <dbReference type="PROSITE" id="PS51192"/>
    </source>
</evidence>
<protein>
    <submittedName>
        <fullName evidence="6">DEAD/DEAH box helicase</fullName>
    </submittedName>
</protein>
<comment type="caution">
    <text evidence="6">The sequence shown here is derived from an EMBL/GenBank/DDBJ whole genome shotgun (WGS) entry which is preliminary data.</text>
</comment>
<dbReference type="InterPro" id="IPR014001">
    <property type="entry name" value="Helicase_ATP-bd"/>
</dbReference>
<accession>A0A832ZB65</accession>
<feature type="non-terminal residue" evidence="6">
    <location>
        <position position="94"/>
    </location>
</feature>
<dbReference type="GO" id="GO:0016787">
    <property type="term" value="F:hydrolase activity"/>
    <property type="evidence" value="ECO:0007669"/>
    <property type="project" value="UniProtKB-KW"/>
</dbReference>
<dbReference type="GO" id="GO:0140097">
    <property type="term" value="F:catalytic activity, acting on DNA"/>
    <property type="evidence" value="ECO:0007669"/>
    <property type="project" value="UniProtKB-ARBA"/>
</dbReference>
<keyword evidence="4" id="KW-0067">ATP-binding</keyword>
<dbReference type="PANTHER" id="PTHR47961">
    <property type="entry name" value="DNA POLYMERASE THETA, PUTATIVE (AFU_ORTHOLOGUE AFUA_1G05260)-RELATED"/>
    <property type="match status" value="1"/>
</dbReference>
<dbReference type="Pfam" id="PF00270">
    <property type="entry name" value="DEAD"/>
    <property type="match status" value="1"/>
</dbReference>
<evidence type="ECO:0000256" key="4">
    <source>
        <dbReference type="ARBA" id="ARBA00022840"/>
    </source>
</evidence>
<dbReference type="Proteomes" id="UP000643554">
    <property type="component" value="Unassembled WGS sequence"/>
</dbReference>
<evidence type="ECO:0000256" key="3">
    <source>
        <dbReference type="ARBA" id="ARBA00022806"/>
    </source>
</evidence>
<dbReference type="GO" id="GO:0003676">
    <property type="term" value="F:nucleic acid binding"/>
    <property type="evidence" value="ECO:0007669"/>
    <property type="project" value="InterPro"/>
</dbReference>
<keyword evidence="1" id="KW-0547">Nucleotide-binding</keyword>